<reference evidence="8 9" key="1">
    <citation type="submission" date="2020-08" db="EMBL/GenBank/DDBJ databases">
        <title>Genomic Encyclopedia of Type Strains, Phase III (KMG-III): the genomes of soil and plant-associated and newly described type strains.</title>
        <authorList>
            <person name="Whitman W."/>
        </authorList>
    </citation>
    <scope>NUCLEOTIDE SEQUENCE [LARGE SCALE GENOMIC DNA]</scope>
    <source>
        <strain evidence="8 9">CECT 3287</strain>
    </source>
</reference>
<evidence type="ECO:0000313" key="9">
    <source>
        <dbReference type="Proteomes" id="UP000590749"/>
    </source>
</evidence>
<dbReference type="PANTHER" id="PTHR23517:SF2">
    <property type="entry name" value="MULTIDRUG RESISTANCE PROTEIN MDTH"/>
    <property type="match status" value="1"/>
</dbReference>
<evidence type="ECO:0000256" key="7">
    <source>
        <dbReference type="SAM" id="Phobius"/>
    </source>
</evidence>
<sequence length="399" mass="41016">MLTGPARKLVTAQLVTNIGNGAFATCSALYFTQVLGFSPAALGLGLAAAGVAGVLAGVPAGHLADRYGARRVAVLLVALTGVAAAGYLVLGSYPAFVAVACAWALFDRGGYAARQALMATVLSGPDLVQARARLRVVTNIGMAIGAGIGALALAADTPQAYRIVLGLDALTFLGCAVLLRRLPAAPPTAAAERQPGEPRLAVLRDRPYATITVLTMVMSLHVPVLDVILPLWIVLHTDAPKPLTAALVVLNTVTVVLLQVRVTTGIDTVATAVRATRTSALFLAGMCLFFAASDGRSAAVATVLLVAAAGLHVYGEMVQSSAAWVFAYELAPPDRQGQYQGFFNSGTAVSQMVAPAALTLLLIEGGRPGWLVLAAAFLAAGWATGPATARAHQYERSTP</sequence>
<dbReference type="InterPro" id="IPR050171">
    <property type="entry name" value="MFS_Transporters"/>
</dbReference>
<keyword evidence="9" id="KW-1185">Reference proteome</keyword>
<feature type="transmembrane region" description="Helical" evidence="7">
    <location>
        <begin position="40"/>
        <end position="60"/>
    </location>
</feature>
<dbReference type="Gene3D" id="1.20.1250.20">
    <property type="entry name" value="MFS general substrate transporter like domains"/>
    <property type="match status" value="1"/>
</dbReference>
<comment type="caution">
    <text evidence="8">The sequence shown here is derived from an EMBL/GenBank/DDBJ whole genome shotgun (WGS) entry which is preliminary data.</text>
</comment>
<evidence type="ECO:0000313" key="8">
    <source>
        <dbReference type="EMBL" id="MBB3095501.1"/>
    </source>
</evidence>
<dbReference type="SUPFAM" id="SSF103473">
    <property type="entry name" value="MFS general substrate transporter"/>
    <property type="match status" value="1"/>
</dbReference>
<keyword evidence="5 7" id="KW-1133">Transmembrane helix</keyword>
<evidence type="ECO:0000256" key="3">
    <source>
        <dbReference type="ARBA" id="ARBA00022475"/>
    </source>
</evidence>
<evidence type="ECO:0000256" key="2">
    <source>
        <dbReference type="ARBA" id="ARBA00022448"/>
    </source>
</evidence>
<dbReference type="GO" id="GO:0022857">
    <property type="term" value="F:transmembrane transporter activity"/>
    <property type="evidence" value="ECO:0007669"/>
    <property type="project" value="InterPro"/>
</dbReference>
<dbReference type="EMBL" id="JACHXF010000006">
    <property type="protein sequence ID" value="MBB3095501.1"/>
    <property type="molecule type" value="Genomic_DNA"/>
</dbReference>
<proteinExistence type="predicted"/>
<feature type="transmembrane region" description="Helical" evidence="7">
    <location>
        <begin position="298"/>
        <end position="315"/>
    </location>
</feature>
<keyword evidence="6 7" id="KW-0472">Membrane</keyword>
<dbReference type="InterPro" id="IPR036259">
    <property type="entry name" value="MFS_trans_sf"/>
</dbReference>
<protein>
    <submittedName>
        <fullName evidence="8">MFS family permease</fullName>
    </submittedName>
</protein>
<accession>A0A7W5FEK6</accession>
<keyword evidence="2" id="KW-0813">Transport</keyword>
<evidence type="ECO:0000256" key="4">
    <source>
        <dbReference type="ARBA" id="ARBA00022692"/>
    </source>
</evidence>
<name>A0A7W5FEK6_9ACTN</name>
<feature type="transmembrane region" description="Helical" evidence="7">
    <location>
        <begin position="208"/>
        <end position="233"/>
    </location>
</feature>
<feature type="transmembrane region" description="Helical" evidence="7">
    <location>
        <begin position="275"/>
        <end position="292"/>
    </location>
</feature>
<feature type="transmembrane region" description="Helical" evidence="7">
    <location>
        <begin position="134"/>
        <end position="154"/>
    </location>
</feature>
<comment type="subcellular location">
    <subcellularLocation>
        <location evidence="1">Cell membrane</location>
        <topology evidence="1">Multi-pass membrane protein</topology>
    </subcellularLocation>
</comment>
<dbReference type="Proteomes" id="UP000590749">
    <property type="component" value="Unassembled WGS sequence"/>
</dbReference>
<dbReference type="InterPro" id="IPR011701">
    <property type="entry name" value="MFS"/>
</dbReference>
<dbReference type="AlphaFoldDB" id="A0A7W5FEK6"/>
<feature type="transmembrane region" description="Helical" evidence="7">
    <location>
        <begin position="160"/>
        <end position="179"/>
    </location>
</feature>
<evidence type="ECO:0000256" key="5">
    <source>
        <dbReference type="ARBA" id="ARBA00022989"/>
    </source>
</evidence>
<keyword evidence="4 7" id="KW-0812">Transmembrane</keyword>
<keyword evidence="3" id="KW-1003">Cell membrane</keyword>
<dbReference type="RefSeq" id="WP_183220302.1">
    <property type="nucleotide sequence ID" value="NZ_BMPW01000004.1"/>
</dbReference>
<feature type="transmembrane region" description="Helical" evidence="7">
    <location>
        <begin position="245"/>
        <end position="263"/>
    </location>
</feature>
<evidence type="ECO:0000256" key="6">
    <source>
        <dbReference type="ARBA" id="ARBA00023136"/>
    </source>
</evidence>
<dbReference type="Pfam" id="PF07690">
    <property type="entry name" value="MFS_1"/>
    <property type="match status" value="1"/>
</dbReference>
<evidence type="ECO:0000256" key="1">
    <source>
        <dbReference type="ARBA" id="ARBA00004651"/>
    </source>
</evidence>
<organism evidence="8 9">
    <name type="scientific">Actinoplanes campanulatus</name>
    <dbReference type="NCBI Taxonomy" id="113559"/>
    <lineage>
        <taxon>Bacteria</taxon>
        <taxon>Bacillati</taxon>
        <taxon>Actinomycetota</taxon>
        <taxon>Actinomycetes</taxon>
        <taxon>Micromonosporales</taxon>
        <taxon>Micromonosporaceae</taxon>
        <taxon>Actinoplanes</taxon>
    </lineage>
</organism>
<gene>
    <name evidence="8" type="ORF">FHR83_003171</name>
</gene>
<dbReference type="GO" id="GO:0005886">
    <property type="term" value="C:plasma membrane"/>
    <property type="evidence" value="ECO:0007669"/>
    <property type="project" value="UniProtKB-SubCell"/>
</dbReference>
<dbReference type="PANTHER" id="PTHR23517">
    <property type="entry name" value="RESISTANCE PROTEIN MDTM, PUTATIVE-RELATED-RELATED"/>
    <property type="match status" value="1"/>
</dbReference>